<feature type="transmembrane region" description="Helical" evidence="7">
    <location>
        <begin position="7"/>
        <end position="26"/>
    </location>
</feature>
<keyword evidence="3" id="KW-0378">Hydrolase</keyword>
<name>A0A8T0FZH9_ARGBR</name>
<dbReference type="Gene3D" id="3.90.70.10">
    <property type="entry name" value="Cysteine proteinases"/>
    <property type="match status" value="1"/>
</dbReference>
<proteinExistence type="inferred from homology"/>
<dbReference type="InterPro" id="IPR000169">
    <property type="entry name" value="Pept_cys_AS"/>
</dbReference>
<dbReference type="Gene3D" id="1.10.287.2250">
    <property type="match status" value="1"/>
</dbReference>
<dbReference type="FunFam" id="3.90.70.10:FF:000332">
    <property type="entry name" value="Cathepsin L1"/>
    <property type="match status" value="1"/>
</dbReference>
<dbReference type="CDD" id="cd02248">
    <property type="entry name" value="Peptidase_C1A"/>
    <property type="match status" value="1"/>
</dbReference>
<dbReference type="GO" id="GO:0008234">
    <property type="term" value="F:cysteine-type peptidase activity"/>
    <property type="evidence" value="ECO:0007669"/>
    <property type="project" value="UniProtKB-KW"/>
</dbReference>
<dbReference type="InterPro" id="IPR013201">
    <property type="entry name" value="Prot_inhib_I29"/>
</dbReference>
<dbReference type="InterPro" id="IPR013128">
    <property type="entry name" value="Peptidase_C1A"/>
</dbReference>
<dbReference type="InterPro" id="IPR039417">
    <property type="entry name" value="Peptidase_C1A_papain-like"/>
</dbReference>
<comment type="caution">
    <text evidence="9">The sequence shown here is derived from an EMBL/GenBank/DDBJ whole genome shotgun (WGS) entry which is preliminary data.</text>
</comment>
<keyword evidence="7" id="KW-0472">Membrane</keyword>
<protein>
    <submittedName>
        <fullName evidence="9">Cathepsin K like protein</fullName>
    </submittedName>
</protein>
<evidence type="ECO:0000256" key="3">
    <source>
        <dbReference type="ARBA" id="ARBA00022801"/>
    </source>
</evidence>
<evidence type="ECO:0000256" key="6">
    <source>
        <dbReference type="ARBA" id="ARBA00023157"/>
    </source>
</evidence>
<keyword evidence="2" id="KW-0645">Protease</keyword>
<comment type="similarity">
    <text evidence="1">Belongs to the peptidase C1 family.</text>
</comment>
<evidence type="ECO:0000313" key="10">
    <source>
        <dbReference type="Proteomes" id="UP000807504"/>
    </source>
</evidence>
<dbReference type="Pfam" id="PF00112">
    <property type="entry name" value="Peptidase_C1"/>
    <property type="match status" value="1"/>
</dbReference>
<dbReference type="InterPro" id="IPR000668">
    <property type="entry name" value="Peptidase_C1A_C"/>
</dbReference>
<gene>
    <name evidence="9" type="ORF">HNY73_000501</name>
</gene>
<dbReference type="PROSITE" id="PS00139">
    <property type="entry name" value="THIOL_PROTEASE_CYS"/>
    <property type="match status" value="1"/>
</dbReference>
<dbReference type="EMBL" id="JABXBU010000001">
    <property type="protein sequence ID" value="KAF8796076.1"/>
    <property type="molecule type" value="Genomic_DNA"/>
</dbReference>
<reference evidence="9" key="1">
    <citation type="journal article" date="2020" name="bioRxiv">
        <title>Chromosome-level reference genome of the European wasp spider Argiope bruennichi: a resource for studies on range expansion and evolutionary adaptation.</title>
        <authorList>
            <person name="Sheffer M.M."/>
            <person name="Hoppe A."/>
            <person name="Krehenwinkel H."/>
            <person name="Uhl G."/>
            <person name="Kuss A.W."/>
            <person name="Jensen L."/>
            <person name="Jensen C."/>
            <person name="Gillespie R.G."/>
            <person name="Hoff K.J."/>
            <person name="Prost S."/>
        </authorList>
    </citation>
    <scope>NUCLEOTIDE SEQUENCE</scope>
</reference>
<evidence type="ECO:0000259" key="8">
    <source>
        <dbReference type="SMART" id="SM00645"/>
    </source>
</evidence>
<accession>A0A8T0FZH9</accession>
<evidence type="ECO:0000256" key="2">
    <source>
        <dbReference type="ARBA" id="ARBA00022670"/>
    </source>
</evidence>
<dbReference type="GO" id="GO:0006508">
    <property type="term" value="P:proteolysis"/>
    <property type="evidence" value="ECO:0007669"/>
    <property type="project" value="UniProtKB-KW"/>
</dbReference>
<dbReference type="AlphaFoldDB" id="A0A8T0FZH9"/>
<dbReference type="SMART" id="SM00645">
    <property type="entry name" value="Pept_C1"/>
    <property type="match status" value="1"/>
</dbReference>
<keyword evidence="7" id="KW-1133">Transmembrane helix</keyword>
<evidence type="ECO:0000256" key="5">
    <source>
        <dbReference type="ARBA" id="ARBA00023145"/>
    </source>
</evidence>
<dbReference type="InterPro" id="IPR038765">
    <property type="entry name" value="Papain-like_cys_pep_sf"/>
</dbReference>
<keyword evidence="4" id="KW-0788">Thiol protease</keyword>
<keyword evidence="6" id="KW-1015">Disulfide bond</keyword>
<dbReference type="Pfam" id="PF08246">
    <property type="entry name" value="Inhibitor_I29"/>
    <property type="match status" value="1"/>
</dbReference>
<keyword evidence="7" id="KW-0812">Transmembrane</keyword>
<evidence type="ECO:0000256" key="1">
    <source>
        <dbReference type="ARBA" id="ARBA00008455"/>
    </source>
</evidence>
<feature type="domain" description="Peptidase C1A papain C-terminal" evidence="8">
    <location>
        <begin position="174"/>
        <end position="357"/>
    </location>
</feature>
<keyword evidence="5" id="KW-0865">Zymogen</keyword>
<dbReference type="SUPFAM" id="SSF54001">
    <property type="entry name" value="Cysteine proteinases"/>
    <property type="match status" value="1"/>
</dbReference>
<sequence>MRGTTNNSFLTPVIFPALILICFTLYEVSTDTLNVDFDDYWELFKRTYCKVYRDADEEAQRRLLWETQVLECFLHNIRAHFGLLPFTRGCNAYSDLVRNKHFDFRYTHFADFHLFHVYENPISLPIFYSIIYTVADEIPLKSTDEEFNQHMKGYKNIDYQSNSSSWVGTSSLGAPSSIDHRNDGLVTGVKDQRMCGACWAFSAIGSLEGQQKKKSDNLVALSEQQLVECSTNDINDGCNGGLMTAAFEYIKRSQGVDTEKSYPYTASQGDCNFRPNHVGAKITGFVELPPGDEKALRDAVASVGPISVAIDAGPRSFRTYKSPDLNPCDFWLQGSHKGYVSNEANLKAIIVQNISFISNETFHAADDIAVVRF</sequence>
<organism evidence="9 10">
    <name type="scientific">Argiope bruennichi</name>
    <name type="common">Wasp spider</name>
    <name type="synonym">Aranea bruennichi</name>
    <dbReference type="NCBI Taxonomy" id="94029"/>
    <lineage>
        <taxon>Eukaryota</taxon>
        <taxon>Metazoa</taxon>
        <taxon>Ecdysozoa</taxon>
        <taxon>Arthropoda</taxon>
        <taxon>Chelicerata</taxon>
        <taxon>Arachnida</taxon>
        <taxon>Araneae</taxon>
        <taxon>Araneomorphae</taxon>
        <taxon>Entelegynae</taxon>
        <taxon>Araneoidea</taxon>
        <taxon>Araneidae</taxon>
        <taxon>Argiope</taxon>
    </lineage>
</organism>
<evidence type="ECO:0000256" key="4">
    <source>
        <dbReference type="ARBA" id="ARBA00022807"/>
    </source>
</evidence>
<reference evidence="9" key="2">
    <citation type="submission" date="2020-06" db="EMBL/GenBank/DDBJ databases">
        <authorList>
            <person name="Sheffer M."/>
        </authorList>
    </citation>
    <scope>NUCLEOTIDE SEQUENCE</scope>
</reference>
<evidence type="ECO:0000313" key="9">
    <source>
        <dbReference type="EMBL" id="KAF8796076.1"/>
    </source>
</evidence>
<dbReference type="Proteomes" id="UP000807504">
    <property type="component" value="Unassembled WGS sequence"/>
</dbReference>
<keyword evidence="10" id="KW-1185">Reference proteome</keyword>
<evidence type="ECO:0000256" key="7">
    <source>
        <dbReference type="SAM" id="Phobius"/>
    </source>
</evidence>
<dbReference type="PANTHER" id="PTHR12411">
    <property type="entry name" value="CYSTEINE PROTEASE FAMILY C1-RELATED"/>
    <property type="match status" value="1"/>
</dbReference>